<evidence type="ECO:0000313" key="2">
    <source>
        <dbReference type="Proteomes" id="UP000593560"/>
    </source>
</evidence>
<keyword evidence="2" id="KW-1185">Reference proteome</keyword>
<protein>
    <submittedName>
        <fullName evidence="1">Uncharacterized protein</fullName>
    </submittedName>
</protein>
<name>A0A7J9ICH9_9ROSI</name>
<dbReference type="Proteomes" id="UP000593560">
    <property type="component" value="Unassembled WGS sequence"/>
</dbReference>
<dbReference type="EMBL" id="JABFAD010330490">
    <property type="protein sequence ID" value="MBA0819598.1"/>
    <property type="molecule type" value="Genomic_DNA"/>
</dbReference>
<dbReference type="AlphaFoldDB" id="A0A7J9ICH9"/>
<proteinExistence type="predicted"/>
<comment type="caution">
    <text evidence="1">The sequence shown here is derived from an EMBL/GenBank/DDBJ whole genome shotgun (WGS) entry which is preliminary data.</text>
</comment>
<organism evidence="1 2">
    <name type="scientific">Gossypium harknessii</name>
    <dbReference type="NCBI Taxonomy" id="34285"/>
    <lineage>
        <taxon>Eukaryota</taxon>
        <taxon>Viridiplantae</taxon>
        <taxon>Streptophyta</taxon>
        <taxon>Embryophyta</taxon>
        <taxon>Tracheophyta</taxon>
        <taxon>Spermatophyta</taxon>
        <taxon>Magnoliopsida</taxon>
        <taxon>eudicotyledons</taxon>
        <taxon>Gunneridae</taxon>
        <taxon>Pentapetalae</taxon>
        <taxon>rosids</taxon>
        <taxon>malvids</taxon>
        <taxon>Malvales</taxon>
        <taxon>Malvaceae</taxon>
        <taxon>Malvoideae</taxon>
        <taxon>Gossypium</taxon>
    </lineage>
</organism>
<evidence type="ECO:0000313" key="1">
    <source>
        <dbReference type="EMBL" id="MBA0819598.1"/>
    </source>
</evidence>
<dbReference type="OrthoDB" id="10467477at2759"/>
<accession>A0A7J9ICH9</accession>
<sequence>MRLLFIAFHLPMGGRSSMWQVLLRRKKLDAAGC</sequence>
<gene>
    <name evidence="1" type="ORF">Gohar_028117</name>
</gene>
<reference evidence="1 2" key="1">
    <citation type="journal article" date="2019" name="Genome Biol. Evol.">
        <title>Insights into the evolution of the New World diploid cottons (Gossypium, subgenus Houzingenia) based on genome sequencing.</title>
        <authorList>
            <person name="Grover C.E."/>
            <person name="Arick M.A. 2nd"/>
            <person name="Thrash A."/>
            <person name="Conover J.L."/>
            <person name="Sanders W.S."/>
            <person name="Peterson D.G."/>
            <person name="Frelichowski J.E."/>
            <person name="Scheffler J.A."/>
            <person name="Scheffler B.E."/>
            <person name="Wendel J.F."/>
        </authorList>
    </citation>
    <scope>NUCLEOTIDE SEQUENCE [LARGE SCALE GENOMIC DNA]</scope>
    <source>
        <strain evidence="1">0</strain>
        <tissue evidence="1">Leaf</tissue>
    </source>
</reference>